<keyword evidence="5" id="KW-1185">Reference proteome</keyword>
<sequence>MAAVNRMAQGLVLVLLGAAALSTTLGAELYLNYVKEYFRPFLAASGIILLALGIGTVVAELRSGRRADDATQPPRESTPTAAVTQEAGSAHQPEADSSCHEHGHGTPRVAWLMVLPAAAIFVVSPPALGAYSVGESGSAPDPEDVSVGGLEFPDDPDQPMELDVQEFVMHAWVDEERHLAGQLVRLTGFVAPVEEDDDAPGDGWYLARLQMACCAADAVVNKVLITNEPAPEVDSWVTVEGRWVEPEGDQSEVRTHELEVEDLTPVDDPPDPYE</sequence>
<evidence type="ECO:0000259" key="3">
    <source>
        <dbReference type="Pfam" id="PF21537"/>
    </source>
</evidence>
<evidence type="ECO:0000313" key="5">
    <source>
        <dbReference type="Proteomes" id="UP001250214"/>
    </source>
</evidence>
<name>A0ABU2H1S4_9ACTN</name>
<organism evidence="4 5">
    <name type="scientific">Lipingzhangella rawalii</name>
    <dbReference type="NCBI Taxonomy" id="2055835"/>
    <lineage>
        <taxon>Bacteria</taxon>
        <taxon>Bacillati</taxon>
        <taxon>Actinomycetota</taxon>
        <taxon>Actinomycetes</taxon>
        <taxon>Streptosporangiales</taxon>
        <taxon>Nocardiopsidaceae</taxon>
        <taxon>Lipingzhangella</taxon>
    </lineage>
</organism>
<dbReference type="EMBL" id="JAVLVT010000001">
    <property type="protein sequence ID" value="MDS1269242.1"/>
    <property type="molecule type" value="Genomic_DNA"/>
</dbReference>
<evidence type="ECO:0000256" key="1">
    <source>
        <dbReference type="SAM" id="MobiDB-lite"/>
    </source>
</evidence>
<dbReference type="NCBIfam" id="TIGR03943">
    <property type="entry name" value="TIGR03943 family putative permease subunit"/>
    <property type="match status" value="1"/>
</dbReference>
<dbReference type="InterPro" id="IPR048447">
    <property type="entry name" value="DUF1980_C"/>
</dbReference>
<feature type="domain" description="DUF1980" evidence="3">
    <location>
        <begin position="169"/>
        <end position="273"/>
    </location>
</feature>
<feature type="transmembrane region" description="Helical" evidence="2">
    <location>
        <begin position="42"/>
        <end position="61"/>
    </location>
</feature>
<accession>A0ABU2H1S4</accession>
<proteinExistence type="predicted"/>
<evidence type="ECO:0000256" key="2">
    <source>
        <dbReference type="SAM" id="Phobius"/>
    </source>
</evidence>
<evidence type="ECO:0000313" key="4">
    <source>
        <dbReference type="EMBL" id="MDS1269242.1"/>
    </source>
</evidence>
<gene>
    <name evidence="4" type="ORF">RIF23_02905</name>
</gene>
<feature type="region of interest" description="Disordered" evidence="1">
    <location>
        <begin position="243"/>
        <end position="274"/>
    </location>
</feature>
<comment type="caution">
    <text evidence="4">The sequence shown here is derived from an EMBL/GenBank/DDBJ whole genome shotgun (WGS) entry which is preliminary data.</text>
</comment>
<keyword evidence="2" id="KW-1133">Transmembrane helix</keyword>
<protein>
    <submittedName>
        <fullName evidence="4">TIGR03943 family protein</fullName>
    </submittedName>
</protein>
<feature type="compositionally biased region" description="Acidic residues" evidence="1">
    <location>
        <begin position="259"/>
        <end position="274"/>
    </location>
</feature>
<feature type="compositionally biased region" description="Basic and acidic residues" evidence="1">
    <location>
        <begin position="93"/>
        <end position="103"/>
    </location>
</feature>
<dbReference type="Proteomes" id="UP001250214">
    <property type="component" value="Unassembled WGS sequence"/>
</dbReference>
<dbReference type="InterPro" id="IPR015402">
    <property type="entry name" value="DUF1980"/>
</dbReference>
<feature type="region of interest" description="Disordered" evidence="1">
    <location>
        <begin position="64"/>
        <end position="103"/>
    </location>
</feature>
<dbReference type="Pfam" id="PF21537">
    <property type="entry name" value="DUF1980_C"/>
    <property type="match status" value="1"/>
</dbReference>
<keyword evidence="2" id="KW-0472">Membrane</keyword>
<feature type="compositionally biased region" description="Polar residues" evidence="1">
    <location>
        <begin position="74"/>
        <end position="87"/>
    </location>
</feature>
<reference evidence="5" key="1">
    <citation type="submission" date="2023-07" db="EMBL/GenBank/DDBJ databases">
        <title>Novel species in the genus Lipingzhangella isolated from Sambhar Salt Lake.</title>
        <authorList>
            <person name="Jiya N."/>
            <person name="Kajale S."/>
            <person name="Sharma A."/>
        </authorList>
    </citation>
    <scope>NUCLEOTIDE SEQUENCE [LARGE SCALE GENOMIC DNA]</scope>
    <source>
        <strain evidence="5">LS1_29</strain>
    </source>
</reference>
<keyword evidence="2" id="KW-0812">Transmembrane</keyword>